<evidence type="ECO:0000256" key="3">
    <source>
        <dbReference type="ARBA" id="ARBA00022723"/>
    </source>
</evidence>
<dbReference type="CDD" id="cd07505">
    <property type="entry name" value="HAD_BPGM-like"/>
    <property type="match status" value="1"/>
</dbReference>
<dbReference type="PANTHER" id="PTHR46193:SF18">
    <property type="entry name" value="HEXITOL PHOSPHATASE B"/>
    <property type="match status" value="1"/>
</dbReference>
<dbReference type="Gene3D" id="1.10.150.240">
    <property type="entry name" value="Putative phosphatase, domain 2"/>
    <property type="match status" value="1"/>
</dbReference>
<dbReference type="InterPro" id="IPR006439">
    <property type="entry name" value="HAD-SF_hydro_IA"/>
</dbReference>
<keyword evidence="4" id="KW-0460">Magnesium</keyword>
<accession>A0ABQ2D4K6</accession>
<evidence type="ECO:0000313" key="7">
    <source>
        <dbReference type="Proteomes" id="UP000632222"/>
    </source>
</evidence>
<reference evidence="7" key="1">
    <citation type="journal article" date="2019" name="Int. J. Syst. Evol. Microbiol.">
        <title>The Global Catalogue of Microorganisms (GCM) 10K type strain sequencing project: providing services to taxonomists for standard genome sequencing and annotation.</title>
        <authorList>
            <consortium name="The Broad Institute Genomics Platform"/>
            <consortium name="The Broad Institute Genome Sequencing Center for Infectious Disease"/>
            <person name="Wu L."/>
            <person name="Ma J."/>
        </authorList>
    </citation>
    <scope>NUCLEOTIDE SEQUENCE [LARGE SCALE GENOMIC DNA]</scope>
    <source>
        <strain evidence="7">JCM 14370</strain>
    </source>
</reference>
<evidence type="ECO:0000313" key="6">
    <source>
        <dbReference type="EMBL" id="GGJ42461.1"/>
    </source>
</evidence>
<dbReference type="SFLD" id="SFLDS00003">
    <property type="entry name" value="Haloacid_Dehalogenase"/>
    <property type="match status" value="1"/>
</dbReference>
<dbReference type="Gene3D" id="3.40.50.1000">
    <property type="entry name" value="HAD superfamily/HAD-like"/>
    <property type="match status" value="1"/>
</dbReference>
<comment type="cofactor">
    <cofactor evidence="1">
        <name>Mg(2+)</name>
        <dbReference type="ChEBI" id="CHEBI:18420"/>
    </cofactor>
</comment>
<dbReference type="NCBIfam" id="TIGR01509">
    <property type="entry name" value="HAD-SF-IA-v3"/>
    <property type="match status" value="1"/>
</dbReference>
<dbReference type="InterPro" id="IPR051600">
    <property type="entry name" value="Beta-PGM-like"/>
</dbReference>
<gene>
    <name evidence="6" type="ORF">GCM10008938_30730</name>
</gene>
<keyword evidence="6" id="KW-0378">Hydrolase</keyword>
<name>A0ABQ2D4K6_9DEIO</name>
<dbReference type="PANTHER" id="PTHR46193">
    <property type="entry name" value="6-PHOSPHOGLUCONATE PHOSPHATASE"/>
    <property type="match status" value="1"/>
</dbReference>
<dbReference type="EMBL" id="BMOD01000012">
    <property type="protein sequence ID" value="GGJ42461.1"/>
    <property type="molecule type" value="Genomic_DNA"/>
</dbReference>
<comment type="similarity">
    <text evidence="2">Belongs to the HAD-like hydrolase superfamily. CbbY/CbbZ/Gph/YieH family.</text>
</comment>
<evidence type="ECO:0000256" key="2">
    <source>
        <dbReference type="ARBA" id="ARBA00006171"/>
    </source>
</evidence>
<dbReference type="InterPro" id="IPR023198">
    <property type="entry name" value="PGP-like_dom2"/>
</dbReference>
<dbReference type="InterPro" id="IPR036412">
    <property type="entry name" value="HAD-like_sf"/>
</dbReference>
<dbReference type="SFLD" id="SFLDG01135">
    <property type="entry name" value="C1.5.6:_HAD__Beta-PGM__Phospha"/>
    <property type="match status" value="1"/>
</dbReference>
<dbReference type="Pfam" id="PF00702">
    <property type="entry name" value="Hydrolase"/>
    <property type="match status" value="1"/>
</dbReference>
<comment type="caution">
    <text evidence="6">The sequence shown here is derived from an EMBL/GenBank/DDBJ whole genome shotgun (WGS) entry which is preliminary data.</text>
</comment>
<dbReference type="SFLD" id="SFLDG01129">
    <property type="entry name" value="C1.5:_HAD__Beta-PGM__Phosphata"/>
    <property type="match status" value="1"/>
</dbReference>
<organism evidence="6 7">
    <name type="scientific">Deinococcus roseus</name>
    <dbReference type="NCBI Taxonomy" id="392414"/>
    <lineage>
        <taxon>Bacteria</taxon>
        <taxon>Thermotogati</taxon>
        <taxon>Deinococcota</taxon>
        <taxon>Deinococci</taxon>
        <taxon>Deinococcales</taxon>
        <taxon>Deinococcaceae</taxon>
        <taxon>Deinococcus</taxon>
    </lineage>
</organism>
<dbReference type="Proteomes" id="UP000632222">
    <property type="component" value="Unassembled WGS sequence"/>
</dbReference>
<dbReference type="PRINTS" id="PR00413">
    <property type="entry name" value="HADHALOGNASE"/>
</dbReference>
<dbReference type="RefSeq" id="WP_189003866.1">
    <property type="nucleotide sequence ID" value="NZ_BMOD01000012.1"/>
</dbReference>
<evidence type="ECO:0000256" key="5">
    <source>
        <dbReference type="ARBA" id="ARBA00023277"/>
    </source>
</evidence>
<sequence>MNDFAPIYAGLKAVLFDMDGVLTHNARFHEQAWQESLQQEYSVQIEKNSLVIHAGHTWEILQKVLGGPVSAAETRRFHDLKERRYRELAQGQLQPTSGLYGYLHWLKQQKLRTALVTGSDQTNAAFVLEALGLEDAFEFQITAEQFQMGKPSPECYLLALSKLGLTPEQVLVHEDSPGGVQAATRAGCQVIGLSTTTTPENLRQNGAQWTVPDFENLLSELQASRLQTQ</sequence>
<proteinExistence type="inferred from homology"/>
<dbReference type="GO" id="GO:0016787">
    <property type="term" value="F:hydrolase activity"/>
    <property type="evidence" value="ECO:0007669"/>
    <property type="project" value="UniProtKB-KW"/>
</dbReference>
<keyword evidence="7" id="KW-1185">Reference proteome</keyword>
<protein>
    <submittedName>
        <fullName evidence="6">Hydrolase</fullName>
    </submittedName>
</protein>
<keyword evidence="3" id="KW-0479">Metal-binding</keyword>
<evidence type="ECO:0000256" key="1">
    <source>
        <dbReference type="ARBA" id="ARBA00001946"/>
    </source>
</evidence>
<keyword evidence="5" id="KW-0119">Carbohydrate metabolism</keyword>
<dbReference type="SUPFAM" id="SSF56784">
    <property type="entry name" value="HAD-like"/>
    <property type="match status" value="1"/>
</dbReference>
<dbReference type="InterPro" id="IPR023214">
    <property type="entry name" value="HAD_sf"/>
</dbReference>
<evidence type="ECO:0000256" key="4">
    <source>
        <dbReference type="ARBA" id="ARBA00022842"/>
    </source>
</evidence>